<evidence type="ECO:0008006" key="3">
    <source>
        <dbReference type="Google" id="ProtNLM"/>
    </source>
</evidence>
<dbReference type="EMBL" id="CM026423">
    <property type="protein sequence ID" value="KAG0583726.1"/>
    <property type="molecule type" value="Genomic_DNA"/>
</dbReference>
<evidence type="ECO:0000313" key="1">
    <source>
        <dbReference type="EMBL" id="KAG0583727.1"/>
    </source>
</evidence>
<dbReference type="Gene3D" id="2.40.50.140">
    <property type="entry name" value="Nucleic acid-binding proteins"/>
    <property type="match status" value="1"/>
</dbReference>
<accession>A0A8T0ILE2</accession>
<dbReference type="Pfam" id="PF15490">
    <property type="entry name" value="Ten1_2"/>
    <property type="match status" value="1"/>
</dbReference>
<evidence type="ECO:0000313" key="2">
    <source>
        <dbReference type="Proteomes" id="UP000822688"/>
    </source>
</evidence>
<dbReference type="GO" id="GO:0010521">
    <property type="term" value="F:telomerase inhibitor activity"/>
    <property type="evidence" value="ECO:0007669"/>
    <property type="project" value="TreeGrafter"/>
</dbReference>
<organism evidence="1 2">
    <name type="scientific">Ceratodon purpureus</name>
    <name type="common">Fire moss</name>
    <name type="synonym">Dicranum purpureum</name>
    <dbReference type="NCBI Taxonomy" id="3225"/>
    <lineage>
        <taxon>Eukaryota</taxon>
        <taxon>Viridiplantae</taxon>
        <taxon>Streptophyta</taxon>
        <taxon>Embryophyta</taxon>
        <taxon>Bryophyta</taxon>
        <taxon>Bryophytina</taxon>
        <taxon>Bryopsida</taxon>
        <taxon>Dicranidae</taxon>
        <taxon>Pseudoditrichales</taxon>
        <taxon>Ditrichaceae</taxon>
        <taxon>Ceratodon</taxon>
    </lineage>
</organism>
<dbReference type="InterPro" id="IPR029146">
    <property type="entry name" value="Ten1_animal_plant"/>
</dbReference>
<dbReference type="PANTHER" id="PTHR33905:SF1">
    <property type="entry name" value="CST COMPLEX SUBUNIT TEN1"/>
    <property type="match status" value="1"/>
</dbReference>
<dbReference type="GO" id="GO:0042162">
    <property type="term" value="F:telomeric DNA binding"/>
    <property type="evidence" value="ECO:0007669"/>
    <property type="project" value="TreeGrafter"/>
</dbReference>
<name>A0A8T0ILE2_CERPU</name>
<dbReference type="AlphaFoldDB" id="A0A8T0ILE2"/>
<dbReference type="PANTHER" id="PTHR33905">
    <property type="entry name" value="CST COMPLEX SUBUNIT TEN1"/>
    <property type="match status" value="1"/>
</dbReference>
<protein>
    <recommendedName>
        <fullName evidence="3">CST complex subunit TEN1</fullName>
    </recommendedName>
</protein>
<gene>
    <name evidence="1" type="ORF">KC19_3G158600</name>
</gene>
<reference evidence="1" key="1">
    <citation type="submission" date="2020-06" db="EMBL/GenBank/DDBJ databases">
        <title>WGS assembly of Ceratodon purpureus strain R40.</title>
        <authorList>
            <person name="Carey S.B."/>
            <person name="Jenkins J."/>
            <person name="Shu S."/>
            <person name="Lovell J.T."/>
            <person name="Sreedasyam A."/>
            <person name="Maumus F."/>
            <person name="Tiley G.P."/>
            <person name="Fernandez-Pozo N."/>
            <person name="Barry K."/>
            <person name="Chen C."/>
            <person name="Wang M."/>
            <person name="Lipzen A."/>
            <person name="Daum C."/>
            <person name="Saski C.A."/>
            <person name="Payton A.C."/>
            <person name="Mcbreen J.C."/>
            <person name="Conrad R.E."/>
            <person name="Kollar L.M."/>
            <person name="Olsson S."/>
            <person name="Huttunen S."/>
            <person name="Landis J.B."/>
            <person name="Wickett N.J."/>
            <person name="Johnson M.G."/>
            <person name="Rensing S.A."/>
            <person name="Grimwood J."/>
            <person name="Schmutz J."/>
            <person name="Mcdaniel S.F."/>
        </authorList>
    </citation>
    <scope>NUCLEOTIDE SEQUENCE</scope>
    <source>
        <strain evidence="1">R40</strain>
    </source>
</reference>
<dbReference type="Proteomes" id="UP000822688">
    <property type="component" value="Chromosome 3"/>
</dbReference>
<dbReference type="GO" id="GO:0032211">
    <property type="term" value="P:negative regulation of telomere maintenance via telomerase"/>
    <property type="evidence" value="ECO:0007669"/>
    <property type="project" value="TreeGrafter"/>
</dbReference>
<comment type="caution">
    <text evidence="1">The sequence shown here is derived from an EMBL/GenBank/DDBJ whole genome shotgun (WGS) entry which is preliminary data.</text>
</comment>
<keyword evidence="2" id="KW-1185">Reference proteome</keyword>
<sequence length="125" mass="13820">MAMAMVAPVSPGVVVRLHELHSASPYVASDQSLRVLGSLERFDAASGIAVLTDGGSALRVDLQHLRALPLRVGSLFEFIGELEVNPVQELTLKARVGRNVDGMDLRLFDKVLQFRRKFEEEFRTS</sequence>
<dbReference type="EMBL" id="CM026423">
    <property type="protein sequence ID" value="KAG0583728.1"/>
    <property type="molecule type" value="Genomic_DNA"/>
</dbReference>
<dbReference type="GO" id="GO:0003697">
    <property type="term" value="F:single-stranded DNA binding"/>
    <property type="evidence" value="ECO:0007669"/>
    <property type="project" value="InterPro"/>
</dbReference>
<dbReference type="GO" id="GO:1990879">
    <property type="term" value="C:CST complex"/>
    <property type="evidence" value="ECO:0007669"/>
    <property type="project" value="InterPro"/>
</dbReference>
<dbReference type="InterPro" id="IPR012340">
    <property type="entry name" value="NA-bd_OB-fold"/>
</dbReference>
<dbReference type="EMBL" id="CM026423">
    <property type="protein sequence ID" value="KAG0583727.1"/>
    <property type="molecule type" value="Genomic_DNA"/>
</dbReference>
<proteinExistence type="predicted"/>